<dbReference type="PANTHER" id="PTHR44103">
    <property type="entry name" value="PROPROTEIN CONVERTASE P"/>
    <property type="match status" value="1"/>
</dbReference>
<organism evidence="3 4">
    <name type="scientific">Streptomyces doebereineriae</name>
    <dbReference type="NCBI Taxonomy" id="3075528"/>
    <lineage>
        <taxon>Bacteria</taxon>
        <taxon>Bacillati</taxon>
        <taxon>Actinomycetota</taxon>
        <taxon>Actinomycetes</taxon>
        <taxon>Kitasatosporales</taxon>
        <taxon>Streptomycetaceae</taxon>
        <taxon>Streptomyces</taxon>
    </lineage>
</organism>
<sequence>MSSLARHAAVRLRLVAASAVLAAGLSPLLPSSAVADTAQETVVPATFRDAYTVATVSYSDTTYGGEGAGGQGVFHRMEGRSGLLWTRYADGTSVAVPAAGSGLAIDNGTGTDVLARRYQDGRVELFDAADGTTRTIQVPTGYAGVYAGVYGSTVVAYENVTGEDGITTKVRHLLSPGPDGGTRDLTITGLPSGMQIGAPMRGDASGIVFRASLDGSIRSVLVDPETGRVQSWTPALSGGNSTVLSPDYLVQYAGNSASKAYVYSRADLSAPPVEVALDGADFVDPADELSVVGDWLVHSPAGGNKVTAVPIAGGAPVTLLASSNGEVSASADGDAVAVGRTGADDWGIQRIHPDADGKPVVSMVKALPKPPYKIQGLALEQGRLLVADDSWSSTRGVYLRTVAATGAPTYGARSDYDGTESLLHSCPAAEGGCAVFGTADNRVVWLMRDNGTNDRITANGPEAYDFSEHYVPAGGRITDVSGQYVIHTTATQQIVLKLGDSAGPKVTRAPGAAALDGEILWTAGANAGEVTAYNLTTKKTVETVTTDAGCVPTELQALGRYLYWTCGDKAGVYDRTAKKSVAVPTGEAKLGDGFVVTHDKRAGKLTLTTFAEGTAASRVIGDLPDTGTSQRDVRWTVDESGANAAYVDEQEQVHLVPSGVPQQPLRLLAPVTKASSVEAHTYDTIPDTLTTLLLSKPTSGWDVTVRNRATGKVYGDPVDGTAARGELNVGWSGLDPKGTGDAYLPNGSYDWTVTVTPADGVGAPLTVTGTVKLVKGTAVRRDHVGDDGFGELLTLNSSGALTFQQSNGKGTFSGKVSGGGWATSVKAVPFGDLSGDRCNDVLVRLSSGALRAYKPGCGAALKSSTPYTSLGTSGWNQYDVLTAPGDVTKDGRPDLIARNTSTGAVYLYKGTSTGKLSARVKLYDNWKTYKKVVGAGDLNGDGIGDLLAQDRSNNLYRYYGKGNGTFSARVKLFTNWGGSYNVIVGVGDITGDGKADLVSRDSGGNVWRNNGDGKGSFGARVKIASGWQGYKGLF</sequence>
<dbReference type="PANTHER" id="PTHR44103:SF1">
    <property type="entry name" value="PROPROTEIN CONVERTASE P"/>
    <property type="match status" value="1"/>
</dbReference>
<keyword evidence="4" id="KW-1185">Reference proteome</keyword>
<accession>A0ABU2VQC1</accession>
<dbReference type="Proteomes" id="UP001183824">
    <property type="component" value="Unassembled WGS sequence"/>
</dbReference>
<dbReference type="Gene3D" id="2.130.10.130">
    <property type="entry name" value="Integrin alpha, N-terminal"/>
    <property type="match status" value="1"/>
</dbReference>
<evidence type="ECO:0000313" key="4">
    <source>
        <dbReference type="Proteomes" id="UP001183824"/>
    </source>
</evidence>
<dbReference type="RefSeq" id="WP_311720471.1">
    <property type="nucleotide sequence ID" value="NZ_JAVREZ010000032.1"/>
</dbReference>
<gene>
    <name evidence="3" type="ORF">RNB18_47950</name>
</gene>
<protein>
    <submittedName>
        <fullName evidence="3">VCBS repeat-containing protein</fullName>
    </submittedName>
</protein>
<dbReference type="InterPro" id="IPR028994">
    <property type="entry name" value="Integrin_alpha_N"/>
</dbReference>
<feature type="signal peptide" evidence="2">
    <location>
        <begin position="1"/>
        <end position="22"/>
    </location>
</feature>
<dbReference type="EMBL" id="JAVREZ010000032">
    <property type="protein sequence ID" value="MDT0487811.1"/>
    <property type="molecule type" value="Genomic_DNA"/>
</dbReference>
<dbReference type="SUPFAM" id="SSF69304">
    <property type="entry name" value="Tricorn protease N-terminal domain"/>
    <property type="match status" value="1"/>
</dbReference>
<comment type="caution">
    <text evidence="3">The sequence shown here is derived from an EMBL/GenBank/DDBJ whole genome shotgun (WGS) entry which is preliminary data.</text>
</comment>
<proteinExistence type="predicted"/>
<reference evidence="4" key="1">
    <citation type="submission" date="2023-07" db="EMBL/GenBank/DDBJ databases">
        <title>30 novel species of actinomycetes from the DSMZ collection.</title>
        <authorList>
            <person name="Nouioui I."/>
        </authorList>
    </citation>
    <scope>NUCLEOTIDE SEQUENCE [LARGE SCALE GENOMIC DNA]</scope>
    <source>
        <strain evidence="4">DSM 41640</strain>
    </source>
</reference>
<keyword evidence="1 2" id="KW-0732">Signal</keyword>
<dbReference type="SUPFAM" id="SSF63825">
    <property type="entry name" value="YWTD domain"/>
    <property type="match status" value="1"/>
</dbReference>
<dbReference type="InterPro" id="IPR013517">
    <property type="entry name" value="FG-GAP"/>
</dbReference>
<feature type="chain" id="PRO_5046078920" evidence="2">
    <location>
        <begin position="23"/>
        <end position="1034"/>
    </location>
</feature>
<name>A0ABU2VQC1_9ACTN</name>
<evidence type="ECO:0000256" key="2">
    <source>
        <dbReference type="SAM" id="SignalP"/>
    </source>
</evidence>
<dbReference type="Pfam" id="PF13517">
    <property type="entry name" value="FG-GAP_3"/>
    <property type="match status" value="1"/>
</dbReference>
<evidence type="ECO:0000313" key="3">
    <source>
        <dbReference type="EMBL" id="MDT0487811.1"/>
    </source>
</evidence>
<dbReference type="SUPFAM" id="SSF69318">
    <property type="entry name" value="Integrin alpha N-terminal domain"/>
    <property type="match status" value="1"/>
</dbReference>
<evidence type="ECO:0000256" key="1">
    <source>
        <dbReference type="ARBA" id="ARBA00022729"/>
    </source>
</evidence>